<dbReference type="HOGENOM" id="CLU_2461592_0_0_2"/>
<sequence>MEFDDEIFEIIDEDIEDIEDVDDDTKLAEIYKLAVKLIKLLDSIKSQELREGAFLLLIKEILNDDPLLMGLTSKMIQDLAFGISENENYVS</sequence>
<dbReference type="STRING" id="387631.Asulf_00491"/>
<name>N0BAA4_9EURY</name>
<dbReference type="AlphaFoldDB" id="N0BAA4"/>
<dbReference type="KEGG" id="ast:Asulf_00491"/>
<protein>
    <submittedName>
        <fullName evidence="1">Uncharacterized protein</fullName>
    </submittedName>
</protein>
<evidence type="ECO:0000313" key="2">
    <source>
        <dbReference type="Proteomes" id="UP000013307"/>
    </source>
</evidence>
<dbReference type="Proteomes" id="UP000013307">
    <property type="component" value="Chromosome"/>
</dbReference>
<dbReference type="eggNOG" id="arCOG10235">
    <property type="taxonomic scope" value="Archaea"/>
</dbReference>
<dbReference type="RefSeq" id="WP_015590113.1">
    <property type="nucleotide sequence ID" value="NC_021169.1"/>
</dbReference>
<dbReference type="EMBL" id="CP005290">
    <property type="protein sequence ID" value="AGK60514.1"/>
    <property type="molecule type" value="Genomic_DNA"/>
</dbReference>
<dbReference type="GeneID" id="15392135"/>
<evidence type="ECO:0000313" key="1">
    <source>
        <dbReference type="EMBL" id="AGK60514.1"/>
    </source>
</evidence>
<reference evidence="1 2" key="1">
    <citation type="journal article" date="2013" name="Genome Announc.">
        <title>Complete Genome Sequence of the Thermophilic and Facultatively Chemolithoautotrophic Sulfate Reducer Archaeoglobus sulfaticallidus Strain PM70-1T.</title>
        <authorList>
            <person name="Stokke R."/>
            <person name="Hocking W.P."/>
            <person name="Steinsbu B.O."/>
            <person name="Steen I.H."/>
        </authorList>
    </citation>
    <scope>NUCLEOTIDE SEQUENCE [LARGE SCALE GENOMIC DNA]</scope>
    <source>
        <strain evidence="1">PM70-1</strain>
    </source>
</reference>
<organism evidence="1 2">
    <name type="scientific">Archaeoglobus sulfaticallidus PM70-1</name>
    <dbReference type="NCBI Taxonomy" id="387631"/>
    <lineage>
        <taxon>Archaea</taxon>
        <taxon>Methanobacteriati</taxon>
        <taxon>Methanobacteriota</taxon>
        <taxon>Archaeoglobi</taxon>
        <taxon>Archaeoglobales</taxon>
        <taxon>Archaeoglobaceae</taxon>
        <taxon>Archaeoglobus</taxon>
    </lineage>
</organism>
<keyword evidence="2" id="KW-1185">Reference proteome</keyword>
<gene>
    <name evidence="1" type="ORF">Asulf_00491</name>
</gene>
<accession>N0BAA4</accession>
<proteinExistence type="predicted"/>